<keyword evidence="3" id="KW-1185">Reference proteome</keyword>
<gene>
    <name evidence="2" type="ORF">B0T21DRAFT_45495</name>
</gene>
<dbReference type="EMBL" id="JAUKTV010000011">
    <property type="protein sequence ID" value="KAK0723888.1"/>
    <property type="molecule type" value="Genomic_DNA"/>
</dbReference>
<evidence type="ECO:0000313" key="2">
    <source>
        <dbReference type="EMBL" id="KAK0723888.1"/>
    </source>
</evidence>
<organism evidence="2 3">
    <name type="scientific">Apiosordaria backusii</name>
    <dbReference type="NCBI Taxonomy" id="314023"/>
    <lineage>
        <taxon>Eukaryota</taxon>
        <taxon>Fungi</taxon>
        <taxon>Dikarya</taxon>
        <taxon>Ascomycota</taxon>
        <taxon>Pezizomycotina</taxon>
        <taxon>Sordariomycetes</taxon>
        <taxon>Sordariomycetidae</taxon>
        <taxon>Sordariales</taxon>
        <taxon>Lasiosphaeriaceae</taxon>
        <taxon>Apiosordaria</taxon>
    </lineage>
</organism>
<feature type="compositionally biased region" description="Polar residues" evidence="1">
    <location>
        <begin position="47"/>
        <end position="57"/>
    </location>
</feature>
<dbReference type="AlphaFoldDB" id="A0AA40E645"/>
<name>A0AA40E645_9PEZI</name>
<evidence type="ECO:0000256" key="1">
    <source>
        <dbReference type="SAM" id="MobiDB-lite"/>
    </source>
</evidence>
<dbReference type="Proteomes" id="UP001172159">
    <property type="component" value="Unassembled WGS sequence"/>
</dbReference>
<feature type="compositionally biased region" description="Polar residues" evidence="1">
    <location>
        <begin position="1"/>
        <end position="12"/>
    </location>
</feature>
<evidence type="ECO:0000313" key="3">
    <source>
        <dbReference type="Proteomes" id="UP001172159"/>
    </source>
</evidence>
<reference evidence="2" key="1">
    <citation type="submission" date="2023-06" db="EMBL/GenBank/DDBJ databases">
        <title>Genome-scale phylogeny and comparative genomics of the fungal order Sordariales.</title>
        <authorList>
            <consortium name="Lawrence Berkeley National Laboratory"/>
            <person name="Hensen N."/>
            <person name="Bonometti L."/>
            <person name="Westerberg I."/>
            <person name="Brannstrom I.O."/>
            <person name="Guillou S."/>
            <person name="Cros-Aarteil S."/>
            <person name="Calhoun S."/>
            <person name="Haridas S."/>
            <person name="Kuo A."/>
            <person name="Mondo S."/>
            <person name="Pangilinan J."/>
            <person name="Riley R."/>
            <person name="Labutti K."/>
            <person name="Andreopoulos B."/>
            <person name="Lipzen A."/>
            <person name="Chen C."/>
            <person name="Yanf M."/>
            <person name="Daum C."/>
            <person name="Ng V."/>
            <person name="Clum A."/>
            <person name="Steindorff A."/>
            <person name="Ohm R."/>
            <person name="Martin F."/>
            <person name="Silar P."/>
            <person name="Natvig D."/>
            <person name="Lalanne C."/>
            <person name="Gautier V."/>
            <person name="Ament-Velasquez S.L."/>
            <person name="Kruys A."/>
            <person name="Hutchinson M.I."/>
            <person name="Powell A.J."/>
            <person name="Barry K."/>
            <person name="Miller A.N."/>
            <person name="Grigoriev I.V."/>
            <person name="Debuchy R."/>
            <person name="Gladieux P."/>
            <person name="Thoren M.H."/>
            <person name="Johannesson H."/>
        </authorList>
    </citation>
    <scope>NUCLEOTIDE SEQUENCE</scope>
    <source>
        <strain evidence="2">CBS 540.89</strain>
    </source>
</reference>
<proteinExistence type="predicted"/>
<protein>
    <submittedName>
        <fullName evidence="2">Uncharacterized protein</fullName>
    </submittedName>
</protein>
<sequence length="319" mass="36381">MRYLQETRTGRGNSRRGPTPVNKISAGNADWTSEFEGILDMDPPRSTRYQEMQTGRGNSRHGPTPVKRFCRCLQSCISRRPQFCSCMSRRLQVITHFSAASTGDPPASTFPEDISDWALRENRSQRLCRDPLMHRVYQSRTREASGFSAIFQQTSNIELLQRVPTDSQTCMMPTQWLEKSALWCQERPPTYPTPIHSLPSSVLEKERTSKARQLCFDRLLLEEVDSRCLYASRHSWKLPPTGIDLSTGCTKSSPAVTFSPCTRWGRNLLIPCHPSPVATLASNRHNRQRTACPKRRCASINQLQRTHLSCIMIPRTAER</sequence>
<feature type="region of interest" description="Disordered" evidence="1">
    <location>
        <begin position="1"/>
        <end position="63"/>
    </location>
</feature>
<comment type="caution">
    <text evidence="2">The sequence shown here is derived from an EMBL/GenBank/DDBJ whole genome shotgun (WGS) entry which is preliminary data.</text>
</comment>
<accession>A0AA40E645</accession>